<accession>A0ABY7ULR0</accession>
<evidence type="ECO:0000313" key="11">
    <source>
        <dbReference type="Proteomes" id="UP001218071"/>
    </source>
</evidence>
<feature type="transmembrane region" description="Helical" evidence="8">
    <location>
        <begin position="126"/>
        <end position="145"/>
    </location>
</feature>
<dbReference type="InterPro" id="IPR005829">
    <property type="entry name" value="Sugar_transporter_CS"/>
</dbReference>
<feature type="transmembrane region" description="Helical" evidence="8">
    <location>
        <begin position="157"/>
        <end position="181"/>
    </location>
</feature>
<keyword evidence="11" id="KW-1185">Reference proteome</keyword>
<dbReference type="InterPro" id="IPR050189">
    <property type="entry name" value="MFS_Efflux_Transporters"/>
</dbReference>
<comment type="subcellular location">
    <subcellularLocation>
        <location evidence="1">Cell membrane</location>
        <topology evidence="1">Multi-pass membrane protein</topology>
    </subcellularLocation>
</comment>
<dbReference type="InterPro" id="IPR036259">
    <property type="entry name" value="MFS_trans_sf"/>
</dbReference>
<feature type="transmembrane region" description="Helical" evidence="8">
    <location>
        <begin position="265"/>
        <end position="287"/>
    </location>
</feature>
<feature type="region of interest" description="Disordered" evidence="7">
    <location>
        <begin position="1"/>
        <end position="25"/>
    </location>
</feature>
<dbReference type="PROSITE" id="PS00216">
    <property type="entry name" value="SUGAR_TRANSPORT_1"/>
    <property type="match status" value="1"/>
</dbReference>
<keyword evidence="6 8" id="KW-0472">Membrane</keyword>
<dbReference type="InterPro" id="IPR020846">
    <property type="entry name" value="MFS_dom"/>
</dbReference>
<dbReference type="PANTHER" id="PTHR43124">
    <property type="entry name" value="PURINE EFFLUX PUMP PBUE"/>
    <property type="match status" value="1"/>
</dbReference>
<dbReference type="SUPFAM" id="SSF103473">
    <property type="entry name" value="MFS general substrate transporter"/>
    <property type="match status" value="1"/>
</dbReference>
<protein>
    <submittedName>
        <fullName evidence="10">Tetracycline resistance protein, class C</fullName>
    </submittedName>
</protein>
<name>A0ABY7ULR0_9CORY</name>
<dbReference type="CDD" id="cd17325">
    <property type="entry name" value="MFS_MdtG_SLC18_like"/>
    <property type="match status" value="1"/>
</dbReference>
<feature type="transmembrane region" description="Helical" evidence="8">
    <location>
        <begin position="98"/>
        <end position="120"/>
    </location>
</feature>
<dbReference type="Gene3D" id="1.20.1250.20">
    <property type="entry name" value="MFS general substrate transporter like domains"/>
    <property type="match status" value="1"/>
</dbReference>
<sequence>MERKSHCVPWPPMENAAQQRTAPEPTPTIPRTIWVLVGAAFLIALGYGLIAPVLPQFAGSFGVSMAAAGAVVSVFALARLLGAPGAGVLVDKLGSRPIYLTGLSVVAASTFVVAFAQAYWQILALRFLAGFGSTMFTLSAQALIVRVTHPSIRGRANALYASAFLVGNVVGPIVGAALSFLGFRAPFAIYGAVVALAALAVARLTHPKPGAHPVPTRKPPMPLRQAWSVPTYKGLLAAAFTNGFVNMGARVAVLPLFAASVFERGGAAAGLALTAFAFGMAVTLQFSGRLADRIGRRPLIAAGLAAAGVFTGLLGTATSFWPLIALSACAGVGGGLMSPAVQASLADIIGNDRSGGKVLSTFQMTQDAGQILAPIVLGAVAEAAGFRAAFGVCGGLCAAALIVWLVAGKETKQ</sequence>
<evidence type="ECO:0000256" key="7">
    <source>
        <dbReference type="SAM" id="MobiDB-lite"/>
    </source>
</evidence>
<dbReference type="InterPro" id="IPR011701">
    <property type="entry name" value="MFS"/>
</dbReference>
<feature type="transmembrane region" description="Helical" evidence="8">
    <location>
        <begin position="299"/>
        <end position="324"/>
    </location>
</feature>
<dbReference type="Proteomes" id="UP001218071">
    <property type="component" value="Chromosome"/>
</dbReference>
<feature type="transmembrane region" description="Helical" evidence="8">
    <location>
        <begin position="388"/>
        <end position="407"/>
    </location>
</feature>
<dbReference type="PROSITE" id="PS50850">
    <property type="entry name" value="MFS"/>
    <property type="match status" value="1"/>
</dbReference>
<dbReference type="EMBL" id="CP063194">
    <property type="protein sequence ID" value="WCZ38624.1"/>
    <property type="molecule type" value="Genomic_DNA"/>
</dbReference>
<evidence type="ECO:0000256" key="8">
    <source>
        <dbReference type="SAM" id="Phobius"/>
    </source>
</evidence>
<dbReference type="PRINTS" id="PR01035">
    <property type="entry name" value="TCRTETA"/>
</dbReference>
<keyword evidence="5 8" id="KW-1133">Transmembrane helix</keyword>
<comment type="similarity">
    <text evidence="2">Belongs to the major facilitator superfamily. TCR/Tet family.</text>
</comment>
<evidence type="ECO:0000256" key="5">
    <source>
        <dbReference type="ARBA" id="ARBA00022989"/>
    </source>
</evidence>
<dbReference type="Gene3D" id="1.20.1720.10">
    <property type="entry name" value="Multidrug resistance protein D"/>
    <property type="match status" value="1"/>
</dbReference>
<dbReference type="Pfam" id="PF07690">
    <property type="entry name" value="MFS_1"/>
    <property type="match status" value="1"/>
</dbReference>
<gene>
    <name evidence="10" type="primary">tetA</name>
    <name evidence="10" type="ORF">CJEDD_05065</name>
</gene>
<feature type="transmembrane region" description="Helical" evidence="8">
    <location>
        <begin position="187"/>
        <end position="205"/>
    </location>
</feature>
<keyword evidence="3" id="KW-1003">Cell membrane</keyword>
<organism evidence="10 11">
    <name type="scientific">Corynebacterium jeddahense</name>
    <dbReference type="NCBI Taxonomy" id="1414719"/>
    <lineage>
        <taxon>Bacteria</taxon>
        <taxon>Bacillati</taxon>
        <taxon>Actinomycetota</taxon>
        <taxon>Actinomycetes</taxon>
        <taxon>Mycobacteriales</taxon>
        <taxon>Corynebacteriaceae</taxon>
        <taxon>Corynebacterium</taxon>
    </lineage>
</organism>
<feature type="transmembrane region" description="Helical" evidence="8">
    <location>
        <begin position="33"/>
        <end position="51"/>
    </location>
</feature>
<evidence type="ECO:0000256" key="6">
    <source>
        <dbReference type="ARBA" id="ARBA00023136"/>
    </source>
</evidence>
<reference evidence="10 11" key="1">
    <citation type="submission" date="2020-10" db="EMBL/GenBank/DDBJ databases">
        <title>Complete genome sequence of Corynebacterium jeddahense DSM 45997, type strain of Corynebacterium jeddahense.</title>
        <authorList>
            <person name="Busche T."/>
            <person name="Kalinowski J."/>
            <person name="Ruckert C."/>
        </authorList>
    </citation>
    <scope>NUCLEOTIDE SEQUENCE [LARGE SCALE GENOMIC DNA]</scope>
    <source>
        <strain evidence="10 11">DSM 45997</strain>
    </source>
</reference>
<feature type="domain" description="Major facilitator superfamily (MFS) profile" evidence="9">
    <location>
        <begin position="32"/>
        <end position="412"/>
    </location>
</feature>
<proteinExistence type="inferred from homology"/>
<evidence type="ECO:0000256" key="2">
    <source>
        <dbReference type="ARBA" id="ARBA00007520"/>
    </source>
</evidence>
<dbReference type="Pfam" id="PF00083">
    <property type="entry name" value="Sugar_tr"/>
    <property type="match status" value="1"/>
</dbReference>
<feature type="transmembrane region" description="Helical" evidence="8">
    <location>
        <begin position="57"/>
        <end position="78"/>
    </location>
</feature>
<dbReference type="InterPro" id="IPR005828">
    <property type="entry name" value="MFS_sugar_transport-like"/>
</dbReference>
<evidence type="ECO:0000259" key="9">
    <source>
        <dbReference type="PROSITE" id="PS50850"/>
    </source>
</evidence>
<dbReference type="InterPro" id="IPR001958">
    <property type="entry name" value="Tet-R_TetA/multi-R_MdtG-like"/>
</dbReference>
<dbReference type="PANTHER" id="PTHR43124:SF3">
    <property type="entry name" value="CHLORAMPHENICOL EFFLUX PUMP RV0191"/>
    <property type="match status" value="1"/>
</dbReference>
<keyword evidence="4 8" id="KW-0812">Transmembrane</keyword>
<evidence type="ECO:0000256" key="1">
    <source>
        <dbReference type="ARBA" id="ARBA00004651"/>
    </source>
</evidence>
<evidence type="ECO:0000256" key="4">
    <source>
        <dbReference type="ARBA" id="ARBA00022692"/>
    </source>
</evidence>
<evidence type="ECO:0000313" key="10">
    <source>
        <dbReference type="EMBL" id="WCZ38624.1"/>
    </source>
</evidence>
<evidence type="ECO:0000256" key="3">
    <source>
        <dbReference type="ARBA" id="ARBA00022475"/>
    </source>
</evidence>